<evidence type="ECO:0000256" key="7">
    <source>
        <dbReference type="ARBA" id="ARBA00022825"/>
    </source>
</evidence>
<reference evidence="12 13" key="1">
    <citation type="submission" date="2018-09" db="EMBL/GenBank/DDBJ databases">
        <title>Insights into the microbiota of Asian seabass (Lates calcarifer) with tenacibaculosis symptoms and description of sp. nov. Tenacibaculum singaporense.</title>
        <authorList>
            <person name="Miyake S."/>
            <person name="Soh M."/>
            <person name="Azman M.N."/>
            <person name="Ngoh S.Y."/>
            <person name="Orban L."/>
        </authorList>
    </citation>
    <scope>NUCLEOTIDE SEQUENCE [LARGE SCALE GENOMIC DNA]</scope>
    <source>
        <strain evidence="12 13">DSM 106434</strain>
    </source>
</reference>
<dbReference type="GO" id="GO:0042597">
    <property type="term" value="C:periplasmic space"/>
    <property type="evidence" value="ECO:0007669"/>
    <property type="project" value="UniProtKB-SubCell"/>
</dbReference>
<evidence type="ECO:0000256" key="9">
    <source>
        <dbReference type="ARBA" id="ARBA00081187"/>
    </source>
</evidence>
<keyword evidence="6" id="KW-0378">Hydrolase</keyword>
<keyword evidence="7" id="KW-0720">Serine protease</keyword>
<dbReference type="SUPFAM" id="SSF50993">
    <property type="entry name" value="Peptidase/esterase 'gauge' domain"/>
    <property type="match status" value="1"/>
</dbReference>
<sequence>MKKIMLPALVFSLIFGSCKKQEMNKDIKAPVAEKQSTKLEKHGDVRIDDYFWMRLTDAQKNAKVKDEQTQKVYDYLNAENAYYDEMTKETKEFQEELFQEMKGRIKEDDESVPYKKDGYFYITRYEKGQQYPIYSRKKETLEAEEEIMFNVNKEAEGYEYFQLGGLSVSPDNKMTAFATDTVSRRQYFIRIKNLETGKIYKDIIENTTGSSVWANDNKTLFYAKKDPVTLRSSKIYKHTLGSDASLDELVYEEKDDTFGAFVTKSKSKKYIIIGSYSTVSTEYHVLEADNPDGELRIIQPRERDLEYEVAHYGDHFYIKTNKDGATNFKLMKTPESKPGKENWVDVIPHREDTLFEDFSIFKDYLVLEERNEGLNKIRIKRWDGTEDYYLPFEEETYSAGVYGNPEFDTEVIRYSYNSMTTPSSVIDFNMKDRSKEIKKEQEVLGGKFDKNNYVSKRIWVPARDGKKVALSIVHHKDTKLDKNTPILQYAYGSYGYTINDGFSTTRLSLLDRGFVYALAHIRGSQYLGREWYEDGKMLNKKNTFTDFIDCSKYLIEQGYTSPEHLYAMGGSAGGLLMGAIVNMNPELYNGIIAAVPFVDVISTMLDDSIPLTTGEYDEWGNPNNKEYYDYIKSYSPYDQVAAKAYPNMLVTTGLHDSQVQYWEPAKWVAKLRELKTDNNMLFLHTNMEAGHGGASGRFDALKETAEEYTFFLMLEDKLKK</sequence>
<evidence type="ECO:0000313" key="13">
    <source>
        <dbReference type="Proteomes" id="UP000274593"/>
    </source>
</evidence>
<evidence type="ECO:0000256" key="3">
    <source>
        <dbReference type="ARBA" id="ARBA00022670"/>
    </source>
</evidence>
<dbReference type="InterPro" id="IPR001375">
    <property type="entry name" value="Peptidase_S9_cat"/>
</dbReference>
<evidence type="ECO:0000259" key="11">
    <source>
        <dbReference type="Pfam" id="PF02897"/>
    </source>
</evidence>
<dbReference type="InterPro" id="IPR002470">
    <property type="entry name" value="Peptidase_S9A"/>
</dbReference>
<comment type="subcellular location">
    <subcellularLocation>
        <location evidence="1">Periplasm</location>
    </subcellularLocation>
</comment>
<dbReference type="GO" id="GO:0006508">
    <property type="term" value="P:proteolysis"/>
    <property type="evidence" value="ECO:0007669"/>
    <property type="project" value="UniProtKB-KW"/>
</dbReference>
<name>A0A3S8R6W2_9FLAO</name>
<feature type="domain" description="Peptidase S9 prolyl oligopeptidase catalytic" evidence="10">
    <location>
        <begin position="502"/>
        <end position="712"/>
    </location>
</feature>
<evidence type="ECO:0000256" key="2">
    <source>
        <dbReference type="ARBA" id="ARBA00005228"/>
    </source>
</evidence>
<dbReference type="Gene3D" id="2.130.10.120">
    <property type="entry name" value="Prolyl oligopeptidase, N-terminal domain"/>
    <property type="match status" value="1"/>
</dbReference>
<comment type="function">
    <text evidence="8">Cleaves peptide bonds on the C-terminal side of prolyl residues within peptides that are up to approximately 30 amino acids long. Has an absolute requirement for an X-Pro bond in the trans configuration immediately preceding the Pro-Y scissible bond.</text>
</comment>
<accession>A0A3S8R6W2</accession>
<dbReference type="PRINTS" id="PR00862">
    <property type="entry name" value="PROLIGOPTASE"/>
</dbReference>
<evidence type="ECO:0000256" key="6">
    <source>
        <dbReference type="ARBA" id="ARBA00022801"/>
    </source>
</evidence>
<dbReference type="GO" id="GO:0004252">
    <property type="term" value="F:serine-type endopeptidase activity"/>
    <property type="evidence" value="ECO:0007669"/>
    <property type="project" value="InterPro"/>
</dbReference>
<comment type="similarity">
    <text evidence="2">Belongs to the peptidase S9A family.</text>
</comment>
<dbReference type="InterPro" id="IPR051543">
    <property type="entry name" value="Serine_Peptidase_S9A"/>
</dbReference>
<dbReference type="Gene3D" id="3.40.50.1820">
    <property type="entry name" value="alpha/beta hydrolase"/>
    <property type="match status" value="1"/>
</dbReference>
<dbReference type="InterPro" id="IPR023302">
    <property type="entry name" value="Pept_S9A_N"/>
</dbReference>
<dbReference type="InterPro" id="IPR029058">
    <property type="entry name" value="AB_hydrolase_fold"/>
</dbReference>
<dbReference type="PANTHER" id="PTHR11757:SF19">
    <property type="entry name" value="PROLYL ENDOPEPTIDASE-LIKE"/>
    <property type="match status" value="1"/>
</dbReference>
<evidence type="ECO:0000256" key="8">
    <source>
        <dbReference type="ARBA" id="ARBA00060121"/>
    </source>
</evidence>
<dbReference type="SUPFAM" id="SSF53474">
    <property type="entry name" value="alpha/beta-Hydrolases"/>
    <property type="match status" value="1"/>
</dbReference>
<dbReference type="PANTHER" id="PTHR11757">
    <property type="entry name" value="PROTEASE FAMILY S9A OLIGOPEPTIDASE"/>
    <property type="match status" value="1"/>
</dbReference>
<dbReference type="FunFam" id="3.40.50.1820:FF:000005">
    <property type="entry name" value="Prolyl endopeptidase"/>
    <property type="match status" value="1"/>
</dbReference>
<feature type="domain" description="Peptidase S9A N-terminal" evidence="11">
    <location>
        <begin position="31"/>
        <end position="440"/>
    </location>
</feature>
<evidence type="ECO:0000256" key="1">
    <source>
        <dbReference type="ARBA" id="ARBA00004418"/>
    </source>
</evidence>
<dbReference type="Proteomes" id="UP000274593">
    <property type="component" value="Chromosome"/>
</dbReference>
<dbReference type="PROSITE" id="PS51257">
    <property type="entry name" value="PROKAR_LIPOPROTEIN"/>
    <property type="match status" value="1"/>
</dbReference>
<evidence type="ECO:0000256" key="4">
    <source>
        <dbReference type="ARBA" id="ARBA00022729"/>
    </source>
</evidence>
<gene>
    <name evidence="12" type="ORF">D6T69_08110</name>
</gene>
<keyword evidence="3" id="KW-0645">Protease</keyword>
<keyword evidence="13" id="KW-1185">Reference proteome</keyword>
<dbReference type="EMBL" id="CP032548">
    <property type="protein sequence ID" value="AZJ35487.1"/>
    <property type="molecule type" value="Genomic_DNA"/>
</dbReference>
<evidence type="ECO:0000259" key="10">
    <source>
        <dbReference type="Pfam" id="PF00326"/>
    </source>
</evidence>
<organism evidence="12 13">
    <name type="scientific">Tenacibaculum singaporense</name>
    <dbReference type="NCBI Taxonomy" id="2358479"/>
    <lineage>
        <taxon>Bacteria</taxon>
        <taxon>Pseudomonadati</taxon>
        <taxon>Bacteroidota</taxon>
        <taxon>Flavobacteriia</taxon>
        <taxon>Flavobacteriales</taxon>
        <taxon>Flavobacteriaceae</taxon>
        <taxon>Tenacibaculum</taxon>
    </lineage>
</organism>
<dbReference type="AlphaFoldDB" id="A0A3S8R6W2"/>
<keyword evidence="5" id="KW-0574">Periplasm</keyword>
<keyword evidence="4" id="KW-0732">Signal</keyword>
<dbReference type="KEGG" id="tsig:D6T69_08110"/>
<evidence type="ECO:0000256" key="5">
    <source>
        <dbReference type="ARBA" id="ARBA00022764"/>
    </source>
</evidence>
<protein>
    <recommendedName>
        <fullName evidence="9">Proline-specific endopeptidase</fullName>
    </recommendedName>
</protein>
<evidence type="ECO:0000313" key="12">
    <source>
        <dbReference type="EMBL" id="AZJ35487.1"/>
    </source>
</evidence>
<dbReference type="Pfam" id="PF00326">
    <property type="entry name" value="Peptidase_S9"/>
    <property type="match status" value="1"/>
</dbReference>
<proteinExistence type="inferred from homology"/>
<dbReference type="Pfam" id="PF02897">
    <property type="entry name" value="Peptidase_S9_N"/>
    <property type="match status" value="1"/>
</dbReference>